<sequence length="158" mass="15990">MTLSGLSSVSVAARFPIGLLAAVAALLAMDRAMARLPEGTTPPRVAAGVLTRTHPDDAPARLAAVAHYGAGIGTGLLFVYGSLLAETLLGGASALSVAATTLVLYVLMVAFFLVVPLPRAPGLDRARRRATARGWAVSAAVYLAVLVPVAVGLTFAAA</sequence>
<keyword evidence="1" id="KW-1133">Transmembrane helix</keyword>
<feature type="transmembrane region" description="Helical" evidence="1">
    <location>
        <begin position="95"/>
        <end position="115"/>
    </location>
</feature>
<dbReference type="OrthoDB" id="340802at2157"/>
<dbReference type="GeneID" id="14651868"/>
<evidence type="ECO:0000313" key="2">
    <source>
        <dbReference type="EMBL" id="CCQ37531.1"/>
    </source>
</evidence>
<dbReference type="RefSeq" id="WP_015410272.1">
    <property type="nucleotide sequence ID" value="NC_020388.1"/>
</dbReference>
<organism evidence="2 3">
    <name type="scientific">Natronomonas moolapensis (strain DSM 18674 / CECT 7526 / JCM 14361 / 8.8.11)</name>
    <dbReference type="NCBI Taxonomy" id="268739"/>
    <lineage>
        <taxon>Archaea</taxon>
        <taxon>Methanobacteriati</taxon>
        <taxon>Methanobacteriota</taxon>
        <taxon>Stenosarchaea group</taxon>
        <taxon>Halobacteria</taxon>
        <taxon>Halobacteriales</taxon>
        <taxon>Natronomonadaceae</taxon>
        <taxon>Natronomonas</taxon>
    </lineage>
</organism>
<proteinExistence type="predicted"/>
<name>M1XLD7_NATM8</name>
<gene>
    <name evidence="2" type="ordered locus">Nmlp_3402</name>
</gene>
<accession>M1XLD7</accession>
<evidence type="ECO:0008006" key="4">
    <source>
        <dbReference type="Google" id="ProtNLM"/>
    </source>
</evidence>
<dbReference type="AlphaFoldDB" id="M1XLD7"/>
<evidence type="ECO:0000313" key="3">
    <source>
        <dbReference type="Proteomes" id="UP000011867"/>
    </source>
</evidence>
<protein>
    <recommendedName>
        <fullName evidence="4">DUF2938 family protein</fullName>
    </recommendedName>
</protein>
<dbReference type="HOGENOM" id="CLU_1744230_0_0_2"/>
<keyword evidence="3" id="KW-1185">Reference proteome</keyword>
<dbReference type="Proteomes" id="UP000011867">
    <property type="component" value="Chromosome"/>
</dbReference>
<keyword evidence="1" id="KW-0812">Transmembrane</keyword>
<feature type="transmembrane region" description="Helical" evidence="1">
    <location>
        <begin position="135"/>
        <end position="157"/>
    </location>
</feature>
<dbReference type="eggNOG" id="arCOG06199">
    <property type="taxonomic scope" value="Archaea"/>
</dbReference>
<feature type="transmembrane region" description="Helical" evidence="1">
    <location>
        <begin position="6"/>
        <end position="28"/>
    </location>
</feature>
<reference evidence="2 3" key="1">
    <citation type="journal article" date="2013" name="Genome Announc.">
        <title>Genome of the haloarchaeon Natronomonas moolapensis, a neutrophilic member of a previously haloalkaliphilic genus.</title>
        <authorList>
            <person name="Dyall-Smith M.L."/>
            <person name="Pfeiffer F."/>
            <person name="Oberwinkler T."/>
            <person name="Klee K."/>
            <person name="Rampp M."/>
            <person name="Palm P."/>
            <person name="Gross K."/>
            <person name="Schuster S.C."/>
            <person name="Oesterhelt D."/>
        </authorList>
    </citation>
    <scope>NUCLEOTIDE SEQUENCE [LARGE SCALE GENOMIC DNA]</scope>
    <source>
        <strain evidence="3">DSM 18674 / JCM 14361 / 8.8.11</strain>
    </source>
</reference>
<dbReference type="KEGG" id="nmo:Nmlp_3402"/>
<evidence type="ECO:0000256" key="1">
    <source>
        <dbReference type="SAM" id="Phobius"/>
    </source>
</evidence>
<keyword evidence="1" id="KW-0472">Membrane</keyword>
<feature type="transmembrane region" description="Helical" evidence="1">
    <location>
        <begin position="62"/>
        <end position="83"/>
    </location>
</feature>
<dbReference type="EMBL" id="HF582854">
    <property type="protein sequence ID" value="CCQ37531.1"/>
    <property type="molecule type" value="Genomic_DNA"/>
</dbReference>